<accession>Q0AZS1</accession>
<dbReference type="Gene3D" id="3.40.50.410">
    <property type="entry name" value="von Willebrand factor, type A domain"/>
    <property type="match status" value="1"/>
</dbReference>
<dbReference type="AlphaFoldDB" id="Q0AZS1"/>
<dbReference type="HOGENOM" id="CLU_015279_0_0_9"/>
<feature type="domain" description="VWFA" evidence="1">
    <location>
        <begin position="411"/>
        <end position="580"/>
    </location>
</feature>
<dbReference type="KEGG" id="swo:Swol_0446"/>
<dbReference type="InterPro" id="IPR052989">
    <property type="entry name" value="Mg-chelatase_DI-like"/>
</dbReference>
<dbReference type="SUPFAM" id="SSF53300">
    <property type="entry name" value="vWA-like"/>
    <property type="match status" value="1"/>
</dbReference>
<evidence type="ECO:0000313" key="2">
    <source>
        <dbReference type="EMBL" id="ABI67783.1"/>
    </source>
</evidence>
<dbReference type="OrthoDB" id="9806395at2"/>
<dbReference type="InterPro" id="IPR002035">
    <property type="entry name" value="VWF_A"/>
</dbReference>
<dbReference type="SMART" id="SM00327">
    <property type="entry name" value="VWA"/>
    <property type="match status" value="1"/>
</dbReference>
<gene>
    <name evidence="2" type="ordered locus">Swol_0446</name>
</gene>
<reference evidence="3" key="1">
    <citation type="journal article" date="2010" name="Environ. Microbiol.">
        <title>The genome of Syntrophomonas wolfei: new insights into syntrophic metabolism and biohydrogen production.</title>
        <authorList>
            <person name="Sieber J.R."/>
            <person name="Sims D.R."/>
            <person name="Han C."/>
            <person name="Kim E."/>
            <person name="Lykidis A."/>
            <person name="Lapidus A.L."/>
            <person name="McDonnald E."/>
            <person name="Rohlin L."/>
            <person name="Culley D.E."/>
            <person name="Gunsalus R."/>
            <person name="McInerney M.J."/>
        </authorList>
    </citation>
    <scope>NUCLEOTIDE SEQUENCE [LARGE SCALE GENOMIC DNA]</scope>
    <source>
        <strain evidence="3">DSM 2245B / Goettingen</strain>
    </source>
</reference>
<organism evidence="2 3">
    <name type="scientific">Syntrophomonas wolfei subsp. wolfei (strain DSM 2245B / Goettingen)</name>
    <dbReference type="NCBI Taxonomy" id="335541"/>
    <lineage>
        <taxon>Bacteria</taxon>
        <taxon>Bacillati</taxon>
        <taxon>Bacillota</taxon>
        <taxon>Clostridia</taxon>
        <taxon>Eubacteriales</taxon>
        <taxon>Syntrophomonadaceae</taxon>
        <taxon>Syntrophomonas</taxon>
    </lineage>
</organism>
<evidence type="ECO:0000313" key="3">
    <source>
        <dbReference type="Proteomes" id="UP000001968"/>
    </source>
</evidence>
<dbReference type="InterPro" id="IPR036465">
    <property type="entry name" value="vWFA_dom_sf"/>
</dbReference>
<protein>
    <submittedName>
        <fullName evidence="2">Mg-chelatase subunit ChlD-like protein</fullName>
    </submittedName>
</protein>
<proteinExistence type="predicted"/>
<dbReference type="PROSITE" id="PS50234">
    <property type="entry name" value="VWFA"/>
    <property type="match status" value="1"/>
</dbReference>
<sequence>MLGENTNVDKSASVGNYLNLYFGQNQGVRLGESSVVSLRGHARMPEKRVKGQVKILLNRDAGKMYLDFVEANQVVHIDVFHQPGEIDPRDVARAIFWALDEHFLEKDPQLQFAEDERVKMVTEYAKKIFITTSLGKGVIYELYQDQVKPFIEGEEGFDHVHVLARLDREEYYLVYVIAEAVEEVIISSGIKPVKVRNIIHGNQKQAEDSFAGYIKLPWKNFKGQNAYKLPDKENVNQLILKLAEKFGGVDEIEEFMENYSTNIFKRKGVDQQKKKWGDVEHYVEQLEELGLIKDTILGKVMTRKGLQLKDFVINHKCELETEIRRNMRKMPSGGNSRFRKLGQVDQKQTQVEFTNRNKTVNNPDKNWSGDLAVPETIVQAMKNSFLRNDPHFTIKKEDLHYYDKKSYVPIDVCLLIDASGSMAGDKRQAACFLAQNLLLSGKEKVAVVTFQERSSEVVVPFTRNQNILNKGLSTISPAGLTPMADGIMTAVNLIKNNRVRNPLLVLISDGIPNIPLWTLDAQADALEAATHIRENKIHFICIGLESNRFYLEKLSANAGGALYLVDDLNKDNLINIVRHEKKNMLESGKKMA</sequence>
<name>Q0AZS1_SYNWW</name>
<dbReference type="STRING" id="335541.Swol_0446"/>
<dbReference type="PANTHER" id="PTHR35023">
    <property type="entry name" value="CHELATASE-RELATED"/>
    <property type="match status" value="1"/>
</dbReference>
<keyword evidence="3" id="KW-1185">Reference proteome</keyword>
<dbReference type="RefSeq" id="WP_011639891.1">
    <property type="nucleotide sequence ID" value="NC_008346.1"/>
</dbReference>
<dbReference type="Proteomes" id="UP000001968">
    <property type="component" value="Chromosome"/>
</dbReference>
<dbReference type="Pfam" id="PF13519">
    <property type="entry name" value="VWA_2"/>
    <property type="match status" value="1"/>
</dbReference>
<dbReference type="eggNOG" id="COG1240">
    <property type="taxonomic scope" value="Bacteria"/>
</dbReference>
<dbReference type="PANTHER" id="PTHR35023:SF1">
    <property type="entry name" value="MG-PROTOPORPHYRIN IX CHELATASE"/>
    <property type="match status" value="1"/>
</dbReference>
<evidence type="ECO:0000259" key="1">
    <source>
        <dbReference type="PROSITE" id="PS50234"/>
    </source>
</evidence>
<dbReference type="EMBL" id="CP000448">
    <property type="protein sequence ID" value="ABI67783.1"/>
    <property type="molecule type" value="Genomic_DNA"/>
</dbReference>